<feature type="domain" description="Tyrosine-protein phosphatase" evidence="6">
    <location>
        <begin position="1"/>
        <end position="149"/>
    </location>
</feature>
<dbReference type="SMART" id="SM00195">
    <property type="entry name" value="DSPc"/>
    <property type="match status" value="1"/>
</dbReference>
<dbReference type="GO" id="GO:0005634">
    <property type="term" value="C:nucleus"/>
    <property type="evidence" value="ECO:0007669"/>
    <property type="project" value="TreeGrafter"/>
</dbReference>
<dbReference type="Proteomes" id="UP000449547">
    <property type="component" value="Unassembled WGS sequence"/>
</dbReference>
<dbReference type="PIRSF" id="PIRSF000941">
    <property type="entry name" value="DUSP12"/>
    <property type="match status" value="1"/>
</dbReference>
<evidence type="ECO:0000256" key="1">
    <source>
        <dbReference type="ARBA" id="ARBA00008601"/>
    </source>
</evidence>
<proteinExistence type="inferred from homology"/>
<dbReference type="SUPFAM" id="SSF52799">
    <property type="entry name" value="(Phosphotyrosine protein) phosphatases II"/>
    <property type="match status" value="1"/>
</dbReference>
<feature type="domain" description="Tyrosine specific protein phosphatases" evidence="7">
    <location>
        <begin position="60"/>
        <end position="127"/>
    </location>
</feature>
<evidence type="ECO:0000259" key="7">
    <source>
        <dbReference type="PROSITE" id="PS50056"/>
    </source>
</evidence>
<evidence type="ECO:0000259" key="6">
    <source>
        <dbReference type="PROSITE" id="PS50054"/>
    </source>
</evidence>
<accession>A0A642UTJ7</accession>
<evidence type="ECO:0000313" key="8">
    <source>
        <dbReference type="EMBL" id="KAA8905152.1"/>
    </source>
</evidence>
<gene>
    <name evidence="8" type="ORF">DIURU_001580</name>
</gene>
<dbReference type="InterPro" id="IPR000387">
    <property type="entry name" value="Tyr_Pase_dom"/>
</dbReference>
<dbReference type="InterPro" id="IPR016278">
    <property type="entry name" value="DUSP12"/>
</dbReference>
<name>A0A642UTJ7_DIURU</name>
<dbReference type="AlphaFoldDB" id="A0A642UTJ7"/>
<dbReference type="InterPro" id="IPR020422">
    <property type="entry name" value="TYR_PHOSPHATASE_DUAL_dom"/>
</dbReference>
<evidence type="ECO:0000256" key="5">
    <source>
        <dbReference type="PIRSR" id="PIRSR000941-50"/>
    </source>
</evidence>
<dbReference type="RefSeq" id="XP_034013538.1">
    <property type="nucleotide sequence ID" value="XM_034154139.1"/>
</dbReference>
<reference evidence="8 9" key="1">
    <citation type="submission" date="2019-07" db="EMBL/GenBank/DDBJ databases">
        <title>Genome assembly of two rare yeast pathogens: Diutina rugosa and Trichomonascus ciferrii.</title>
        <authorList>
            <person name="Mixao V."/>
            <person name="Saus E."/>
            <person name="Hansen A."/>
            <person name="Lass-Flor C."/>
            <person name="Gabaldon T."/>
        </authorList>
    </citation>
    <scope>NUCLEOTIDE SEQUENCE [LARGE SCALE GENOMIC DNA]</scope>
    <source>
        <strain evidence="8 9">CBS 613</strain>
    </source>
</reference>
<dbReference type="GO" id="GO:0004725">
    <property type="term" value="F:protein tyrosine phosphatase activity"/>
    <property type="evidence" value="ECO:0007669"/>
    <property type="project" value="UniProtKB-EC"/>
</dbReference>
<dbReference type="EC" id="3.1.3.48" evidence="2"/>
<dbReference type="Gene3D" id="3.90.190.10">
    <property type="entry name" value="Protein tyrosine phosphatase superfamily"/>
    <property type="match status" value="1"/>
</dbReference>
<dbReference type="GeneID" id="54780233"/>
<evidence type="ECO:0000256" key="2">
    <source>
        <dbReference type="ARBA" id="ARBA00013064"/>
    </source>
</evidence>
<protein>
    <recommendedName>
        <fullName evidence="2">protein-tyrosine-phosphatase</fullName>
        <ecNumber evidence="2">3.1.3.48</ecNumber>
    </recommendedName>
</protein>
<dbReference type="Pfam" id="PF00782">
    <property type="entry name" value="DSPc"/>
    <property type="match status" value="1"/>
</dbReference>
<dbReference type="PANTHER" id="PTHR45848">
    <property type="entry name" value="DUAL SPECIFICITY PROTEIN PHOSPHATASE 12 FAMILY MEMBER"/>
    <property type="match status" value="1"/>
</dbReference>
<dbReference type="OrthoDB" id="2017893at2759"/>
<evidence type="ECO:0000256" key="3">
    <source>
        <dbReference type="ARBA" id="ARBA00022801"/>
    </source>
</evidence>
<dbReference type="EMBL" id="SWFT01000050">
    <property type="protein sequence ID" value="KAA8905152.1"/>
    <property type="molecule type" value="Genomic_DNA"/>
</dbReference>
<sequence length="329" mass="37061">MIWRILGGIYLGDIAATQSADDLNQVTHVLSIVNGPVSLATDKSHLHIDIEDEPSANLMKHLPEAMKFIDSALFPDGDKSNPKKHQGAVLVHCAQAVSRSVAVIVAYLMYNYKLSYKNALYAVKRKKEDVEPNEGFAVQVEQFGAWDFKVDEDSKEYLEFLIQLSLARDPTGEELRSMKVYKPREARYTESFDLRCKRCRHTLATNDDVEPHEQPGPDSKQAKFIKTAGWKRWVVSTEEASSDCSHWFMPEPAAWMAPELESQELEGKFLCPKCEAKVGGYSWQGSRCSCGRWMVPAIHLSTAKVDKMVKLDLGAIKVEHDTVKEAKQV</sequence>
<dbReference type="InterPro" id="IPR029021">
    <property type="entry name" value="Prot-tyrosine_phosphatase-like"/>
</dbReference>
<comment type="similarity">
    <text evidence="1">Belongs to the protein-tyrosine phosphatase family. Non-receptor class dual specificity subfamily.</text>
</comment>
<feature type="active site" description="Phosphocysteine intermediate" evidence="5">
    <location>
        <position position="93"/>
    </location>
</feature>
<keyword evidence="4" id="KW-0904">Protein phosphatase</keyword>
<keyword evidence="9" id="KW-1185">Reference proteome</keyword>
<dbReference type="VEuPathDB" id="FungiDB:DIURU_001580"/>
<dbReference type="InterPro" id="IPR000340">
    <property type="entry name" value="Dual-sp_phosphatase_cat-dom"/>
</dbReference>
<dbReference type="PROSITE" id="PS50056">
    <property type="entry name" value="TYR_PHOSPHATASE_2"/>
    <property type="match status" value="1"/>
</dbReference>
<dbReference type="OMA" id="FAWQGMQ"/>
<comment type="caution">
    <text evidence="8">The sequence shown here is derived from an EMBL/GenBank/DDBJ whole genome shotgun (WGS) entry which is preliminary data.</text>
</comment>
<organism evidence="8 9">
    <name type="scientific">Diutina rugosa</name>
    <name type="common">Yeast</name>
    <name type="synonym">Candida rugosa</name>
    <dbReference type="NCBI Taxonomy" id="5481"/>
    <lineage>
        <taxon>Eukaryota</taxon>
        <taxon>Fungi</taxon>
        <taxon>Dikarya</taxon>
        <taxon>Ascomycota</taxon>
        <taxon>Saccharomycotina</taxon>
        <taxon>Pichiomycetes</taxon>
        <taxon>Debaryomycetaceae</taxon>
        <taxon>Diutina</taxon>
    </lineage>
</organism>
<evidence type="ECO:0000313" key="9">
    <source>
        <dbReference type="Proteomes" id="UP000449547"/>
    </source>
</evidence>
<dbReference type="PROSITE" id="PS50054">
    <property type="entry name" value="TYR_PHOSPHATASE_DUAL"/>
    <property type="match status" value="1"/>
</dbReference>
<dbReference type="PANTHER" id="PTHR45848:SF4">
    <property type="entry name" value="DUAL SPECIFICITY PROTEIN PHOSPHATASE 12"/>
    <property type="match status" value="1"/>
</dbReference>
<keyword evidence="3" id="KW-0378">Hydrolase</keyword>
<dbReference type="GO" id="GO:0008138">
    <property type="term" value="F:protein tyrosine/serine/threonine phosphatase activity"/>
    <property type="evidence" value="ECO:0007669"/>
    <property type="project" value="InterPro"/>
</dbReference>
<evidence type="ECO:0000256" key="4">
    <source>
        <dbReference type="ARBA" id="ARBA00022912"/>
    </source>
</evidence>